<name>A0A5R9GRP2_9PROT</name>
<proteinExistence type="predicted"/>
<dbReference type="RefSeq" id="WP_138239336.1">
    <property type="nucleotide sequence ID" value="NZ_VBRY01000007.1"/>
</dbReference>
<reference evidence="1 2" key="1">
    <citation type="journal article" date="2019" name="Appl. Environ. Microbiol.">
        <title>Environmental Evidence and Genomic Insight of Iron-oxidizing Bacteria Preference Towards More Corrosion Resistant Stainless Steel at Higher Salinities.</title>
        <authorList>
            <person name="Garrison C.E."/>
            <person name="Price K.A."/>
            <person name="Field E.K."/>
        </authorList>
    </citation>
    <scope>NUCLEOTIDE SEQUENCE [LARGE SCALE GENOMIC DNA]</scope>
    <source>
        <strain evidence="1 2">P3</strain>
    </source>
</reference>
<organism evidence="1 2">
    <name type="scientific">Mariprofundus erugo</name>
    <dbReference type="NCBI Taxonomy" id="2528639"/>
    <lineage>
        <taxon>Bacteria</taxon>
        <taxon>Pseudomonadati</taxon>
        <taxon>Pseudomonadota</taxon>
        <taxon>Candidatius Mariprofundia</taxon>
        <taxon>Mariprofundales</taxon>
        <taxon>Mariprofundaceae</taxon>
        <taxon>Mariprofundus</taxon>
    </lineage>
</organism>
<dbReference type="AlphaFoldDB" id="A0A5R9GRP2"/>
<dbReference type="InterPro" id="IPR026350">
    <property type="entry name" value="GxxExxY"/>
</dbReference>
<evidence type="ECO:0000313" key="2">
    <source>
        <dbReference type="Proteomes" id="UP000306585"/>
    </source>
</evidence>
<dbReference type="NCBIfam" id="TIGR04256">
    <property type="entry name" value="GxxExxY"/>
    <property type="match status" value="1"/>
</dbReference>
<sequence length="130" mass="14818">MVKSTDDINKLSRIILDAAMYVHSSLGPGLLESAYEHCLYFELHSRGIACERQLELPIMYRGHRIDAGYRSDLLVGDTIIVELKTTERILPVHEAQLLSYLKLSNKRLGLLINFNAIHLKDGIKRMVNEL</sequence>
<comment type="caution">
    <text evidence="1">The sequence shown here is derived from an EMBL/GenBank/DDBJ whole genome shotgun (WGS) entry which is preliminary data.</text>
</comment>
<accession>A0A5R9GRP2</accession>
<keyword evidence="2" id="KW-1185">Reference proteome</keyword>
<dbReference type="EMBL" id="VBRY01000007">
    <property type="protein sequence ID" value="TLS66947.1"/>
    <property type="molecule type" value="Genomic_DNA"/>
</dbReference>
<dbReference type="Pfam" id="PF13366">
    <property type="entry name" value="PDDEXK_3"/>
    <property type="match status" value="1"/>
</dbReference>
<dbReference type="Proteomes" id="UP000306585">
    <property type="component" value="Unassembled WGS sequence"/>
</dbReference>
<evidence type="ECO:0000313" key="1">
    <source>
        <dbReference type="EMBL" id="TLS66947.1"/>
    </source>
</evidence>
<gene>
    <name evidence="1" type="ORF">FEF65_08260</name>
</gene>
<protein>
    <submittedName>
        <fullName evidence="1">GxxExxY protein</fullName>
    </submittedName>
</protein>